<dbReference type="GO" id="GO:0004519">
    <property type="term" value="F:endonuclease activity"/>
    <property type="evidence" value="ECO:0007669"/>
    <property type="project" value="InterPro"/>
</dbReference>
<dbReference type="Gene3D" id="3.10.28.10">
    <property type="entry name" value="Homing endonucleases"/>
    <property type="match status" value="2"/>
</dbReference>
<keyword evidence="2" id="KW-0496">Mitochondrion</keyword>
<dbReference type="SUPFAM" id="SSF55608">
    <property type="entry name" value="Homing endonucleases"/>
    <property type="match status" value="1"/>
</dbReference>
<evidence type="ECO:0000313" key="2">
    <source>
        <dbReference type="EMBL" id="QBL02520.1"/>
    </source>
</evidence>
<dbReference type="AlphaFoldDB" id="A0A481ZLA1"/>
<name>A0A481ZLA1_9PEZI</name>
<reference evidence="2" key="2">
    <citation type="submission" date="2019-02" db="EMBL/GenBank/DDBJ databases">
        <authorList>
            <person name="Fang M.L."/>
            <person name="Zhang Y."/>
        </authorList>
    </citation>
    <scope>NUCLEOTIDE SEQUENCE</scope>
    <source>
        <strain evidence="2">YMF1.03216</strain>
    </source>
</reference>
<accession>A0A481ZLA1</accession>
<dbReference type="Pfam" id="PF03161">
    <property type="entry name" value="LAGLIDADG_2"/>
    <property type="match status" value="1"/>
</dbReference>
<proteinExistence type="predicted"/>
<sequence length="319" mass="37626">MEQKFFFWVRLSDFPFPNHAWCKYKLLLVMSYLKQFYNQANLVFILSKAFDYNIVTEAKNNLTKKEDSSTIPYLKKVNKEFVFSRSKGIRGKLFYSTLIFKRNFFVNVKPKSRIGPHHKDIISVLVGSLLGNGRFERLPNGGVIFRRKSKHKEYMLWLYGFFNKKGYTNNLTVLHKQQDKIYDVYQFNTFSFSSWIWLYKLFYTHKKIKVIPENIADLLTPLALAVWVMDKGSYVNGKVYLDGSLYSFINLNKLINALNTRYGLNCYLYINNSISSIVITTNSLYLLKTIVRPHIIPAMLYKIESIRLKVKFLYFNPSI</sequence>
<geneLocation type="mitochondrion" evidence="2"/>
<dbReference type="InterPro" id="IPR027434">
    <property type="entry name" value="Homing_endonucl"/>
</dbReference>
<dbReference type="InterPro" id="IPR004860">
    <property type="entry name" value="LAGLIDADG_dom"/>
</dbReference>
<dbReference type="GeneID" id="39411771"/>
<reference evidence="2" key="1">
    <citation type="journal article" date="2019" name="Mitochondrial DNA Part B Resour">
        <title>Characterization of the complete mitochondrial genome of Drechslerella brochopaga, a fungal species trapping nematodes with constricting rings.</title>
        <authorList>
            <person name="Fang M."/>
            <person name="Wang S."/>
            <person name="Xu J."/>
            <person name="Jiang L."/>
            <person name="Zhou D."/>
            <person name="Zhang K.-Q."/>
            <person name="Zhang Y."/>
        </authorList>
    </citation>
    <scope>NUCLEOTIDE SEQUENCE</scope>
    <source>
        <strain evidence="2">YMF1.03216</strain>
    </source>
</reference>
<evidence type="ECO:0000259" key="1">
    <source>
        <dbReference type="Pfam" id="PF03161"/>
    </source>
</evidence>
<dbReference type="EMBL" id="MK550698">
    <property type="protein sequence ID" value="QBL02520.1"/>
    <property type="molecule type" value="Genomic_DNA"/>
</dbReference>
<gene>
    <name evidence="2" type="primary">orf319</name>
</gene>
<organism evidence="2">
    <name type="scientific">Orbilia brochopaga</name>
    <dbReference type="NCBI Taxonomy" id="3140254"/>
    <lineage>
        <taxon>Eukaryota</taxon>
        <taxon>Fungi</taxon>
        <taxon>Dikarya</taxon>
        <taxon>Ascomycota</taxon>
        <taxon>Pezizomycotina</taxon>
        <taxon>Orbiliomycetes</taxon>
        <taxon>Orbiliales</taxon>
        <taxon>Orbiliaceae</taxon>
        <taxon>Orbilia</taxon>
    </lineage>
</organism>
<feature type="domain" description="Homing endonuclease LAGLIDADG" evidence="1">
    <location>
        <begin position="123"/>
        <end position="284"/>
    </location>
</feature>
<protein>
    <recommendedName>
        <fullName evidence="1">Homing endonuclease LAGLIDADG domain-containing protein</fullName>
    </recommendedName>
</protein>
<dbReference type="RefSeq" id="YP_009568438.1">
    <property type="nucleotide sequence ID" value="NC_041248.1"/>
</dbReference>